<dbReference type="PANTHER" id="PTHR12489">
    <property type="entry name" value="LIPOMA HMGIC FUSION PARTNER-LIKE PROTEIN"/>
    <property type="match status" value="1"/>
</dbReference>
<keyword evidence="2 6" id="KW-0812">Transmembrane</keyword>
<feature type="transmembrane region" description="Helical" evidence="6">
    <location>
        <begin position="273"/>
        <end position="295"/>
    </location>
</feature>
<dbReference type="GO" id="GO:0005886">
    <property type="term" value="C:plasma membrane"/>
    <property type="evidence" value="ECO:0007669"/>
    <property type="project" value="TreeGrafter"/>
</dbReference>
<sequence length="389" mass="42489">MRYIDKEQEEVYFPIPNFHRNPHHQHHHHHQHHRNNPTARTAVAAILPPSSSSLAVSSAHYKHLQQSSSATPSSTPSSFSPQRAAKSSAKTMASKVEYVHSDQLMAATYVKNSKAIGFLWGIFSVCYAIITLVVFIQPQWVGTRSPASSGYFGLWRHCAVASVMTEMSTTSEFICRGRLDDFSSIINPAFRVATIFVGIAALVAILSVFGLILFICAPARQAYFIIAMMQALAAICTGVGLVVFPAGFDAPEVRLTCGQTADRFYLGTCTIRWAYVLAIIGLLDGSVLAVLGFVLGSRHLKLSDEFSSGSTRKIHSISGMNGYPARGGYFYGTDSGPTPSVTYSYASTKRSMGGLQPIVLLPPDTESEYRSKASLYRAEYATPKQNIQL</sequence>
<feature type="compositionally biased region" description="Basic residues" evidence="5">
    <location>
        <begin position="20"/>
        <end position="35"/>
    </location>
</feature>
<evidence type="ECO:0000313" key="7">
    <source>
        <dbReference type="EMBL" id="ODM91677.1"/>
    </source>
</evidence>
<dbReference type="OMA" id="ICGAHAY"/>
<evidence type="ECO:0000256" key="6">
    <source>
        <dbReference type="SAM" id="Phobius"/>
    </source>
</evidence>
<dbReference type="Proteomes" id="UP000094527">
    <property type="component" value="Unassembled WGS sequence"/>
</dbReference>
<dbReference type="PANTHER" id="PTHR12489:SF1">
    <property type="entry name" value="LP10272P"/>
    <property type="match status" value="1"/>
</dbReference>
<feature type="transmembrane region" description="Helical" evidence="6">
    <location>
        <begin position="189"/>
        <end position="215"/>
    </location>
</feature>
<evidence type="ECO:0000256" key="2">
    <source>
        <dbReference type="ARBA" id="ARBA00022692"/>
    </source>
</evidence>
<name>A0A1D2MFA5_ORCCI</name>
<evidence type="ECO:0000313" key="8">
    <source>
        <dbReference type="Proteomes" id="UP000094527"/>
    </source>
</evidence>
<comment type="caution">
    <text evidence="7">The sequence shown here is derived from an EMBL/GenBank/DDBJ whole genome shotgun (WGS) entry which is preliminary data.</text>
</comment>
<feature type="region of interest" description="Disordered" evidence="5">
    <location>
        <begin position="16"/>
        <end position="38"/>
    </location>
</feature>
<dbReference type="Pfam" id="PF10242">
    <property type="entry name" value="L_HMGIC_fpl"/>
    <property type="match status" value="1"/>
</dbReference>
<feature type="transmembrane region" description="Helical" evidence="6">
    <location>
        <begin position="222"/>
        <end position="244"/>
    </location>
</feature>
<gene>
    <name evidence="7" type="ORF">Ocin01_15003</name>
</gene>
<evidence type="ECO:0000256" key="4">
    <source>
        <dbReference type="ARBA" id="ARBA00023136"/>
    </source>
</evidence>
<reference evidence="7 8" key="1">
    <citation type="journal article" date="2016" name="Genome Biol. Evol.">
        <title>Gene Family Evolution Reflects Adaptation to Soil Environmental Stressors in the Genome of the Collembolan Orchesella cincta.</title>
        <authorList>
            <person name="Faddeeva-Vakhrusheva A."/>
            <person name="Derks M.F."/>
            <person name="Anvar S.Y."/>
            <person name="Agamennone V."/>
            <person name="Suring W."/>
            <person name="Smit S."/>
            <person name="van Straalen N.M."/>
            <person name="Roelofs D."/>
        </authorList>
    </citation>
    <scope>NUCLEOTIDE SEQUENCE [LARGE SCALE GENOMIC DNA]</scope>
    <source>
        <tissue evidence="7">Mixed pool</tissue>
    </source>
</reference>
<dbReference type="STRING" id="48709.A0A1D2MFA5"/>
<dbReference type="GO" id="GO:0007605">
    <property type="term" value="P:sensory perception of sound"/>
    <property type="evidence" value="ECO:0007669"/>
    <property type="project" value="TreeGrafter"/>
</dbReference>
<keyword evidence="3 6" id="KW-1133">Transmembrane helix</keyword>
<dbReference type="EMBL" id="LJIJ01001452">
    <property type="protein sequence ID" value="ODM91677.1"/>
    <property type="molecule type" value="Genomic_DNA"/>
</dbReference>
<evidence type="ECO:0000256" key="1">
    <source>
        <dbReference type="ARBA" id="ARBA00004141"/>
    </source>
</evidence>
<feature type="transmembrane region" description="Helical" evidence="6">
    <location>
        <begin position="115"/>
        <end position="136"/>
    </location>
</feature>
<comment type="subcellular location">
    <subcellularLocation>
        <location evidence="1">Membrane</location>
        <topology evidence="1">Multi-pass membrane protein</topology>
    </subcellularLocation>
</comment>
<accession>A0A1D2MFA5</accession>
<keyword evidence="8" id="KW-1185">Reference proteome</keyword>
<evidence type="ECO:0000256" key="3">
    <source>
        <dbReference type="ARBA" id="ARBA00022989"/>
    </source>
</evidence>
<keyword evidence="4 6" id="KW-0472">Membrane</keyword>
<organism evidence="7 8">
    <name type="scientific">Orchesella cincta</name>
    <name type="common">Springtail</name>
    <name type="synonym">Podura cincta</name>
    <dbReference type="NCBI Taxonomy" id="48709"/>
    <lineage>
        <taxon>Eukaryota</taxon>
        <taxon>Metazoa</taxon>
        <taxon>Ecdysozoa</taxon>
        <taxon>Arthropoda</taxon>
        <taxon>Hexapoda</taxon>
        <taxon>Collembola</taxon>
        <taxon>Entomobryomorpha</taxon>
        <taxon>Entomobryoidea</taxon>
        <taxon>Orchesellidae</taxon>
        <taxon>Orchesellinae</taxon>
        <taxon>Orchesella</taxon>
    </lineage>
</organism>
<dbReference type="InterPro" id="IPR019372">
    <property type="entry name" value="LHFPL"/>
</dbReference>
<protein>
    <submittedName>
        <fullName evidence="7">Lipoma HMGIC fusion partner-like 3 protein</fullName>
    </submittedName>
</protein>
<feature type="region of interest" description="Disordered" evidence="5">
    <location>
        <begin position="65"/>
        <end position="86"/>
    </location>
</feature>
<dbReference type="OrthoDB" id="5873721at2759"/>
<dbReference type="AlphaFoldDB" id="A0A1D2MFA5"/>
<proteinExistence type="predicted"/>
<dbReference type="Gene3D" id="1.20.140.150">
    <property type="match status" value="1"/>
</dbReference>
<evidence type="ECO:0000256" key="5">
    <source>
        <dbReference type="SAM" id="MobiDB-lite"/>
    </source>
</evidence>